<evidence type="ECO:0000256" key="2">
    <source>
        <dbReference type="ARBA" id="ARBA00004371"/>
    </source>
</evidence>
<dbReference type="EMBL" id="JANPWB010000013">
    <property type="protein sequence ID" value="KAJ1109352.1"/>
    <property type="molecule type" value="Genomic_DNA"/>
</dbReference>
<dbReference type="PANTHER" id="PTHR11769">
    <property type="entry name" value="HYALURONIDASE"/>
    <property type="match status" value="1"/>
</dbReference>
<keyword evidence="7" id="KW-0732">Signal</keyword>
<feature type="disulfide bond" evidence="16">
    <location>
        <begin position="404"/>
        <end position="459"/>
    </location>
</feature>
<feature type="transmembrane region" description="Helical" evidence="18">
    <location>
        <begin position="40"/>
        <end position="59"/>
    </location>
</feature>
<evidence type="ECO:0000256" key="6">
    <source>
        <dbReference type="ARBA" id="ARBA00022536"/>
    </source>
</evidence>
<protein>
    <recommendedName>
        <fullName evidence="17">Hyaluronidase</fullName>
        <ecNumber evidence="17">3.2.1.35</ecNumber>
    </recommendedName>
</protein>
<gene>
    <name evidence="19" type="ORF">NDU88_006714</name>
</gene>
<keyword evidence="6" id="KW-0245">EGF-like domain</keyword>
<keyword evidence="20" id="KW-1185">Reference proteome</keyword>
<evidence type="ECO:0000256" key="10">
    <source>
        <dbReference type="ARBA" id="ARBA00023180"/>
    </source>
</evidence>
<feature type="disulfide bond" evidence="16">
    <location>
        <begin position="399"/>
        <end position="410"/>
    </location>
</feature>
<evidence type="ECO:0000256" key="15">
    <source>
        <dbReference type="PIRSR" id="PIRSR038193-2"/>
    </source>
</evidence>
<evidence type="ECO:0000256" key="11">
    <source>
        <dbReference type="ARBA" id="ARBA00023228"/>
    </source>
</evidence>
<comment type="caution">
    <text evidence="19">The sequence shown here is derived from an EMBL/GenBank/DDBJ whole genome shotgun (WGS) entry which is preliminary data.</text>
</comment>
<evidence type="ECO:0000256" key="13">
    <source>
        <dbReference type="PIRNR" id="PIRNR038193"/>
    </source>
</evidence>
<dbReference type="GO" id="GO:0005764">
    <property type="term" value="C:lysosome"/>
    <property type="evidence" value="ECO:0007669"/>
    <property type="project" value="UniProtKB-SubCell"/>
</dbReference>
<keyword evidence="12 17" id="KW-0326">Glycosidase</keyword>
<dbReference type="GO" id="GO:0030214">
    <property type="term" value="P:hyaluronan catabolic process"/>
    <property type="evidence" value="ECO:0007669"/>
    <property type="project" value="TreeGrafter"/>
</dbReference>
<dbReference type="PRINTS" id="PR00846">
    <property type="entry name" value="GLHYDRLASE56"/>
</dbReference>
<feature type="disulfide bond" evidence="16">
    <location>
        <begin position="82"/>
        <end position="374"/>
    </location>
</feature>
<dbReference type="PANTHER" id="PTHR11769:SF23">
    <property type="entry name" value="HYALURONIDASE-1"/>
    <property type="match status" value="1"/>
</dbReference>
<comment type="subcellular location">
    <subcellularLocation>
        <location evidence="2">Lysosome</location>
    </subcellularLocation>
    <subcellularLocation>
        <location evidence="3">Secreted</location>
    </subcellularLocation>
</comment>
<dbReference type="EC" id="3.2.1.35" evidence="17"/>
<keyword evidence="18" id="KW-0472">Membrane</keyword>
<dbReference type="GO" id="GO:0004415">
    <property type="term" value="F:hyalurononglucosaminidase activity"/>
    <property type="evidence" value="ECO:0007669"/>
    <property type="project" value="UniProtKB-UniRule"/>
</dbReference>
<keyword evidence="10" id="KW-0325">Glycoprotein</keyword>
<dbReference type="AlphaFoldDB" id="A0AAV7N4A0"/>
<dbReference type="Proteomes" id="UP001066276">
    <property type="component" value="Chromosome 9"/>
</dbReference>
<keyword evidence="9 16" id="KW-1015">Disulfide bond</keyword>
<keyword evidence="18" id="KW-0812">Transmembrane</keyword>
<dbReference type="GO" id="GO:0005975">
    <property type="term" value="P:carbohydrate metabolic process"/>
    <property type="evidence" value="ECO:0007669"/>
    <property type="project" value="UniProtKB-UniRule"/>
</dbReference>
<reference evidence="19" key="1">
    <citation type="journal article" date="2022" name="bioRxiv">
        <title>Sequencing and chromosome-scale assembly of the giantPleurodeles waltlgenome.</title>
        <authorList>
            <person name="Brown T."/>
            <person name="Elewa A."/>
            <person name="Iarovenko S."/>
            <person name="Subramanian E."/>
            <person name="Araus A.J."/>
            <person name="Petzold A."/>
            <person name="Susuki M."/>
            <person name="Suzuki K.-i.T."/>
            <person name="Hayashi T."/>
            <person name="Toyoda A."/>
            <person name="Oliveira C."/>
            <person name="Osipova E."/>
            <person name="Leigh N.D."/>
            <person name="Simon A."/>
            <person name="Yun M.H."/>
        </authorList>
    </citation>
    <scope>NUCLEOTIDE SEQUENCE</scope>
    <source>
        <strain evidence="19">20211129_DDA</strain>
        <tissue evidence="19">Liver</tissue>
    </source>
</reference>
<evidence type="ECO:0000256" key="16">
    <source>
        <dbReference type="PIRSR" id="PIRSR038193-3"/>
    </source>
</evidence>
<dbReference type="PIRSF" id="PIRSF038193">
    <property type="entry name" value="Hyaluronidase"/>
    <property type="match status" value="1"/>
</dbReference>
<evidence type="ECO:0000256" key="17">
    <source>
        <dbReference type="RuleBase" id="RU610713"/>
    </source>
</evidence>
<dbReference type="InterPro" id="IPR017853">
    <property type="entry name" value="GH"/>
</dbReference>
<comment type="catalytic activity">
    <reaction evidence="1 17">
        <text>Random hydrolysis of (1-&gt;4)-linkages between N-acetyl-beta-D-glucosamine and D-glucuronate residues in hyaluronate.</text>
        <dbReference type="EC" id="3.2.1.35"/>
    </reaction>
</comment>
<dbReference type="GO" id="GO:0031410">
    <property type="term" value="C:cytoplasmic vesicle"/>
    <property type="evidence" value="ECO:0007669"/>
    <property type="project" value="TreeGrafter"/>
</dbReference>
<evidence type="ECO:0000256" key="8">
    <source>
        <dbReference type="ARBA" id="ARBA00022801"/>
    </source>
</evidence>
<evidence type="ECO:0000256" key="18">
    <source>
        <dbReference type="SAM" id="Phobius"/>
    </source>
</evidence>
<keyword evidence="18" id="KW-1133">Transmembrane helix</keyword>
<evidence type="ECO:0000313" key="20">
    <source>
        <dbReference type="Proteomes" id="UP001066276"/>
    </source>
</evidence>
<keyword evidence="5" id="KW-0964">Secreted</keyword>
<keyword evidence="8 17" id="KW-0378">Hydrolase</keyword>
<name>A0AAV7N4A0_PLEWA</name>
<feature type="active site" description="Proton donor" evidence="14">
    <location>
        <position position="170"/>
    </location>
</feature>
<keyword evidence="11" id="KW-0458">Lysosome</keyword>
<dbReference type="InterPro" id="IPR018155">
    <property type="entry name" value="Hyaluronidase"/>
</dbReference>
<evidence type="ECO:0000313" key="19">
    <source>
        <dbReference type="EMBL" id="KAJ1109352.1"/>
    </source>
</evidence>
<dbReference type="Pfam" id="PF01630">
    <property type="entry name" value="Glyco_hydro_56"/>
    <property type="match status" value="1"/>
</dbReference>
<organism evidence="19 20">
    <name type="scientific">Pleurodeles waltl</name>
    <name type="common">Iberian ribbed newt</name>
    <dbReference type="NCBI Taxonomy" id="8319"/>
    <lineage>
        <taxon>Eukaryota</taxon>
        <taxon>Metazoa</taxon>
        <taxon>Chordata</taxon>
        <taxon>Craniata</taxon>
        <taxon>Vertebrata</taxon>
        <taxon>Euteleostomi</taxon>
        <taxon>Amphibia</taxon>
        <taxon>Batrachia</taxon>
        <taxon>Caudata</taxon>
        <taxon>Salamandroidea</taxon>
        <taxon>Salamandridae</taxon>
        <taxon>Pleurodelinae</taxon>
        <taxon>Pleurodeles</taxon>
    </lineage>
</organism>
<accession>A0AAV7N4A0</accession>
<proteinExistence type="inferred from homology"/>
<evidence type="ECO:0000256" key="9">
    <source>
        <dbReference type="ARBA" id="ARBA00023157"/>
    </source>
</evidence>
<evidence type="ECO:0000256" key="12">
    <source>
        <dbReference type="ARBA" id="ARBA00023295"/>
    </source>
</evidence>
<sequence length="474" mass="54142">MKTSLRQEKRDFLHISHDQPLFVRFKLVLCNVPQSLKMELVLLFLSLVSLFLFSWQRLYDSAEPVLLNSPFITVWNAPTHQCQEKYHVELDLSVFDIVLNPNQSFIGQNMVIFYSTQLGYYPYYTNSGTAVNGGIPQNASLIDHLLKSKKDVETTIVDPAFHGLAVVDWEAWRPLWVRNWDKMKIYIDQSIRLVLKLHPDWPHDRIVKEAQKEFEAAARAFMEETLALGRKLRPEGLWGFYGFPSCYNFEYKNSTFNYTGECPEIDRKRNDQLSWLWNQSQVLYPEIYLDKDLKLSNITQKFVAHRVQEALRVNAQLQNVTLPVLPYARIVYTYTMDFLAEEDLVYTLGESAALGAAGIVLWGNMDYSASRESCLAVKAYVDHTLGPYILNVTSSATLCSAAICSGHGRCVRRNTTSIAFPHLDPDSFSIKRAPGRRGLQLQGKPTKDDLTKMAEGFECQCYSGWVGPKCAAQS</sequence>
<dbReference type="InterPro" id="IPR013785">
    <property type="entry name" value="Aldolase_TIM"/>
</dbReference>
<evidence type="ECO:0000256" key="3">
    <source>
        <dbReference type="ARBA" id="ARBA00004613"/>
    </source>
</evidence>
<evidence type="ECO:0000256" key="5">
    <source>
        <dbReference type="ARBA" id="ARBA00022525"/>
    </source>
</evidence>
<evidence type="ECO:0000256" key="14">
    <source>
        <dbReference type="PIRSR" id="PIRSR038193-1"/>
    </source>
</evidence>
<evidence type="ECO:0000256" key="1">
    <source>
        <dbReference type="ARBA" id="ARBA00000251"/>
    </source>
</evidence>
<feature type="disulfide bond" evidence="16">
    <location>
        <begin position="461"/>
        <end position="470"/>
    </location>
</feature>
<evidence type="ECO:0000256" key="4">
    <source>
        <dbReference type="ARBA" id="ARBA00008871"/>
    </source>
</evidence>
<evidence type="ECO:0000256" key="7">
    <source>
        <dbReference type="ARBA" id="ARBA00022729"/>
    </source>
</evidence>
<feature type="disulfide bond" evidence="16">
    <location>
        <begin position="246"/>
        <end position="262"/>
    </location>
</feature>
<feature type="glycosylation site" description="N-linked (GlcNAc...) asparagine" evidence="15">
    <location>
        <position position="391"/>
    </location>
</feature>
<dbReference type="SUPFAM" id="SSF51445">
    <property type="entry name" value="(Trans)glycosidases"/>
    <property type="match status" value="1"/>
</dbReference>
<dbReference type="GO" id="GO:0005576">
    <property type="term" value="C:extracellular region"/>
    <property type="evidence" value="ECO:0007669"/>
    <property type="project" value="UniProtKB-SubCell"/>
</dbReference>
<dbReference type="Gene3D" id="3.20.20.70">
    <property type="entry name" value="Aldolase class I"/>
    <property type="match status" value="1"/>
</dbReference>
<comment type="similarity">
    <text evidence="4 13 17">Belongs to the glycosyl hydrolase 56 family.</text>
</comment>
<dbReference type="FunFam" id="3.20.20.70:FF:000065">
    <property type="entry name" value="Hyaluronidase"/>
    <property type="match status" value="1"/>
</dbReference>